<dbReference type="EMBL" id="JABBFX010000003">
    <property type="protein sequence ID" value="NML47577.1"/>
    <property type="molecule type" value="Genomic_DNA"/>
</dbReference>
<dbReference type="PANTHER" id="PTHR42928:SF5">
    <property type="entry name" value="BLR1237 PROTEIN"/>
    <property type="match status" value="1"/>
</dbReference>
<evidence type="ECO:0000256" key="2">
    <source>
        <dbReference type="SAM" id="SignalP"/>
    </source>
</evidence>
<gene>
    <name evidence="3" type="ORF">HHL11_27760</name>
</gene>
<protein>
    <submittedName>
        <fullName evidence="3">Tripartite tricarboxylate transporter substrate binding protein</fullName>
    </submittedName>
</protein>
<dbReference type="PANTHER" id="PTHR42928">
    <property type="entry name" value="TRICARBOXYLATE-BINDING PROTEIN"/>
    <property type="match status" value="1"/>
</dbReference>
<name>A0A848HAT9_9BURK</name>
<dbReference type="CDD" id="cd13578">
    <property type="entry name" value="PBP2_Bug27"/>
    <property type="match status" value="1"/>
</dbReference>
<accession>A0A848HAT9</accession>
<comment type="caution">
    <text evidence="3">The sequence shown here is derived from an EMBL/GenBank/DDBJ whole genome shotgun (WGS) entry which is preliminary data.</text>
</comment>
<dbReference type="Gene3D" id="3.40.190.10">
    <property type="entry name" value="Periplasmic binding protein-like II"/>
    <property type="match status" value="1"/>
</dbReference>
<keyword evidence="4" id="KW-1185">Reference proteome</keyword>
<proteinExistence type="inferred from homology"/>
<reference evidence="3 4" key="1">
    <citation type="submission" date="2020-04" db="EMBL/GenBank/DDBJ databases">
        <title>Ramlibacter sp. G-1-2-2 isolated from soil.</title>
        <authorList>
            <person name="Dahal R.H."/>
        </authorList>
    </citation>
    <scope>NUCLEOTIDE SEQUENCE [LARGE SCALE GENOMIC DNA]</scope>
    <source>
        <strain evidence="3 4">G-1-2-2</strain>
    </source>
</reference>
<organism evidence="3 4">
    <name type="scientific">Ramlibacter agri</name>
    <dbReference type="NCBI Taxonomy" id="2728837"/>
    <lineage>
        <taxon>Bacteria</taxon>
        <taxon>Pseudomonadati</taxon>
        <taxon>Pseudomonadota</taxon>
        <taxon>Betaproteobacteria</taxon>
        <taxon>Burkholderiales</taxon>
        <taxon>Comamonadaceae</taxon>
        <taxon>Ramlibacter</taxon>
    </lineage>
</organism>
<keyword evidence="2" id="KW-0732">Signal</keyword>
<evidence type="ECO:0000313" key="4">
    <source>
        <dbReference type="Proteomes" id="UP000541185"/>
    </source>
</evidence>
<feature type="chain" id="PRO_5032775700" evidence="2">
    <location>
        <begin position="20"/>
        <end position="320"/>
    </location>
</feature>
<feature type="signal peptide" evidence="2">
    <location>
        <begin position="1"/>
        <end position="19"/>
    </location>
</feature>
<dbReference type="Proteomes" id="UP000541185">
    <property type="component" value="Unassembled WGS sequence"/>
</dbReference>
<comment type="similarity">
    <text evidence="1">Belongs to the UPF0065 (bug) family.</text>
</comment>
<dbReference type="SUPFAM" id="SSF53850">
    <property type="entry name" value="Periplasmic binding protein-like II"/>
    <property type="match status" value="1"/>
</dbReference>
<dbReference type="Gene3D" id="3.40.190.150">
    <property type="entry name" value="Bordetella uptake gene, domain 1"/>
    <property type="match status" value="1"/>
</dbReference>
<dbReference type="AlphaFoldDB" id="A0A848HAT9"/>
<sequence>MRFLLQLAALALGALVANAPARAEAYPDKPIQLIVPFAAGGSVDFIARQLALQLQKDFPKGVVVVNRAGASATIGTRAIATAAPDGYTIGLINIAHVSNPALGPVPYDPIKDFAPIALATRIPSMLIVHQSFPANTVKELIDMAKAKPGALSYGSVGLGTSNHLPMELLLNMTGAKMLHVPYSSTGGLNADLLGGQVPIGFTTVPTGVARIKTGKVKALGVASPKRLAVLPNVPAIAETVPGFEFADWNAVVAPAGTPPEIVARLHEEVIKAMHAPEFRQRMDEFGAEVVGSTPQQLGEFLHAELAKWDRVIREAGITKH</sequence>
<dbReference type="Pfam" id="PF03401">
    <property type="entry name" value="TctC"/>
    <property type="match status" value="1"/>
</dbReference>
<evidence type="ECO:0000313" key="3">
    <source>
        <dbReference type="EMBL" id="NML47577.1"/>
    </source>
</evidence>
<dbReference type="InterPro" id="IPR042100">
    <property type="entry name" value="Bug_dom1"/>
</dbReference>
<dbReference type="RefSeq" id="WP_169421844.1">
    <property type="nucleotide sequence ID" value="NZ_JABBFX010000003.1"/>
</dbReference>
<dbReference type="PIRSF" id="PIRSF017082">
    <property type="entry name" value="YflP"/>
    <property type="match status" value="1"/>
</dbReference>
<dbReference type="InterPro" id="IPR005064">
    <property type="entry name" value="BUG"/>
</dbReference>
<evidence type="ECO:0000256" key="1">
    <source>
        <dbReference type="ARBA" id="ARBA00006987"/>
    </source>
</evidence>